<feature type="compositionally biased region" description="Low complexity" evidence="1">
    <location>
        <begin position="32"/>
        <end position="46"/>
    </location>
</feature>
<evidence type="ECO:0000313" key="3">
    <source>
        <dbReference type="Proteomes" id="UP000002482"/>
    </source>
</evidence>
<reference evidence="2" key="1">
    <citation type="submission" date="2011-02" db="EMBL/GenBank/DDBJ databases">
        <title>Complete sequence of Acidovorax avenae subsp. avenae ATCC 19860.</title>
        <authorList>
            <consortium name="US DOE Joint Genome Institute"/>
            <person name="Lucas S."/>
            <person name="Copeland A."/>
            <person name="Lapidus A."/>
            <person name="Cheng J.-F."/>
            <person name="Goodwin L."/>
            <person name="Pitluck S."/>
            <person name="Chertkov O."/>
            <person name="Held B."/>
            <person name="Detter J.C."/>
            <person name="Han C."/>
            <person name="Tapia R."/>
            <person name="Land M."/>
            <person name="Hauser L."/>
            <person name="Kyrpides N."/>
            <person name="Ivanova N."/>
            <person name="Ovchinnikova G."/>
            <person name="Pagani I."/>
            <person name="Gordon S."/>
            <person name="Woyke T."/>
        </authorList>
    </citation>
    <scope>NUCLEOTIDE SEQUENCE</scope>
    <source>
        <strain evidence="2">ATCC 19860</strain>
    </source>
</reference>
<dbReference type="Proteomes" id="UP000002482">
    <property type="component" value="Chromosome"/>
</dbReference>
<evidence type="ECO:0000313" key="2">
    <source>
        <dbReference type="EMBL" id="ADX48419.1"/>
    </source>
</evidence>
<sequence length="101" mass="9832">MRSQAASDRAGRAPAAIAPAAPAAPVTDGNTAARGRGAPDADAAAGADRRGAPDSGSLPERPDVAEVPDDDGLPAPAGTVVARGEEGGVMDGEETMIGEKT</sequence>
<dbReference type="AlphaFoldDB" id="F0QA51"/>
<dbReference type="HOGENOM" id="CLU_2285233_0_0_4"/>
<feature type="compositionally biased region" description="Low complexity" evidence="1">
    <location>
        <begin position="1"/>
        <end position="25"/>
    </location>
</feature>
<name>F0QA51_PARA1</name>
<evidence type="ECO:0000256" key="1">
    <source>
        <dbReference type="SAM" id="MobiDB-lite"/>
    </source>
</evidence>
<organism evidence="2 3">
    <name type="scientific">Paracidovorax avenae (strain ATCC 19860 / DSM 7227 / CCUG 15838 / JCM 20985 / LMG 2117 / NCPPB 1011)</name>
    <name type="common">Acidovorax avenae</name>
    <dbReference type="NCBI Taxonomy" id="643561"/>
    <lineage>
        <taxon>Bacteria</taxon>
        <taxon>Pseudomonadati</taxon>
        <taxon>Pseudomonadota</taxon>
        <taxon>Betaproteobacteria</taxon>
        <taxon>Burkholderiales</taxon>
        <taxon>Comamonadaceae</taxon>
        <taxon>Paracidovorax</taxon>
    </lineage>
</organism>
<accession>F0QA51</accession>
<gene>
    <name evidence="2" type="ordered locus">Acav_4536</name>
</gene>
<dbReference type="KEGG" id="aaa:Acav_4536"/>
<dbReference type="EMBL" id="CP002521">
    <property type="protein sequence ID" value="ADX48419.1"/>
    <property type="molecule type" value="Genomic_DNA"/>
</dbReference>
<keyword evidence="3" id="KW-1185">Reference proteome</keyword>
<feature type="compositionally biased region" description="Acidic residues" evidence="1">
    <location>
        <begin position="91"/>
        <end position="101"/>
    </location>
</feature>
<feature type="region of interest" description="Disordered" evidence="1">
    <location>
        <begin position="1"/>
        <end position="101"/>
    </location>
</feature>
<protein>
    <submittedName>
        <fullName evidence="2">Uncharacterized protein</fullName>
    </submittedName>
</protein>
<proteinExistence type="predicted"/>